<proteinExistence type="predicted"/>
<feature type="compositionally biased region" description="Polar residues" evidence="1">
    <location>
        <begin position="47"/>
        <end position="57"/>
    </location>
</feature>
<reference evidence="2" key="1">
    <citation type="journal article" date="2019" name="bioRxiv">
        <title>The Genome of the Zebra Mussel, Dreissena polymorpha: A Resource for Invasive Species Research.</title>
        <authorList>
            <person name="McCartney M.A."/>
            <person name="Auch B."/>
            <person name="Kono T."/>
            <person name="Mallez S."/>
            <person name="Zhang Y."/>
            <person name="Obille A."/>
            <person name="Becker A."/>
            <person name="Abrahante J.E."/>
            <person name="Garbe J."/>
            <person name="Badalamenti J.P."/>
            <person name="Herman A."/>
            <person name="Mangelson H."/>
            <person name="Liachko I."/>
            <person name="Sullivan S."/>
            <person name="Sone E.D."/>
            <person name="Koren S."/>
            <person name="Silverstein K.A.T."/>
            <person name="Beckman K.B."/>
            <person name="Gohl D.M."/>
        </authorList>
    </citation>
    <scope>NUCLEOTIDE SEQUENCE</scope>
    <source>
        <strain evidence="2">Duluth1</strain>
        <tissue evidence="2">Whole animal</tissue>
    </source>
</reference>
<dbReference type="Proteomes" id="UP000828390">
    <property type="component" value="Unassembled WGS sequence"/>
</dbReference>
<organism evidence="2 3">
    <name type="scientific">Dreissena polymorpha</name>
    <name type="common">Zebra mussel</name>
    <name type="synonym">Mytilus polymorpha</name>
    <dbReference type="NCBI Taxonomy" id="45954"/>
    <lineage>
        <taxon>Eukaryota</taxon>
        <taxon>Metazoa</taxon>
        <taxon>Spiralia</taxon>
        <taxon>Lophotrochozoa</taxon>
        <taxon>Mollusca</taxon>
        <taxon>Bivalvia</taxon>
        <taxon>Autobranchia</taxon>
        <taxon>Heteroconchia</taxon>
        <taxon>Euheterodonta</taxon>
        <taxon>Imparidentia</taxon>
        <taxon>Neoheterodontei</taxon>
        <taxon>Myida</taxon>
        <taxon>Dreissenoidea</taxon>
        <taxon>Dreissenidae</taxon>
        <taxon>Dreissena</taxon>
    </lineage>
</organism>
<name>A0A9D4R272_DREPO</name>
<reference evidence="2" key="2">
    <citation type="submission" date="2020-11" db="EMBL/GenBank/DDBJ databases">
        <authorList>
            <person name="McCartney M.A."/>
            <person name="Auch B."/>
            <person name="Kono T."/>
            <person name="Mallez S."/>
            <person name="Becker A."/>
            <person name="Gohl D.M."/>
            <person name="Silverstein K.A.T."/>
            <person name="Koren S."/>
            <person name="Bechman K.B."/>
            <person name="Herman A."/>
            <person name="Abrahante J.E."/>
            <person name="Garbe J."/>
        </authorList>
    </citation>
    <scope>NUCLEOTIDE SEQUENCE</scope>
    <source>
        <strain evidence="2">Duluth1</strain>
        <tissue evidence="2">Whole animal</tissue>
    </source>
</reference>
<evidence type="ECO:0000256" key="1">
    <source>
        <dbReference type="SAM" id="MobiDB-lite"/>
    </source>
</evidence>
<evidence type="ECO:0000313" key="3">
    <source>
        <dbReference type="Proteomes" id="UP000828390"/>
    </source>
</evidence>
<protein>
    <submittedName>
        <fullName evidence="2">Uncharacterized protein</fullName>
    </submittedName>
</protein>
<dbReference type="AlphaFoldDB" id="A0A9D4R272"/>
<feature type="region of interest" description="Disordered" evidence="1">
    <location>
        <begin position="43"/>
        <end position="77"/>
    </location>
</feature>
<keyword evidence="3" id="KW-1185">Reference proteome</keyword>
<evidence type="ECO:0000313" key="2">
    <source>
        <dbReference type="EMBL" id="KAH3850575.1"/>
    </source>
</evidence>
<sequence length="77" mass="8480">MSNMRSAIATLNQRMTDRASVQGPTILADIMCENYAAQVKKTPHPLSKQTAEHSPSGLQMEKENCESNAKPLSHLIQ</sequence>
<dbReference type="EMBL" id="JAIWYP010000003">
    <property type="protein sequence ID" value="KAH3850575.1"/>
    <property type="molecule type" value="Genomic_DNA"/>
</dbReference>
<comment type="caution">
    <text evidence="2">The sequence shown here is derived from an EMBL/GenBank/DDBJ whole genome shotgun (WGS) entry which is preliminary data.</text>
</comment>
<gene>
    <name evidence="2" type="ORF">DPMN_092997</name>
</gene>
<accession>A0A9D4R272</accession>